<dbReference type="Pfam" id="PF25298">
    <property type="entry name" value="Baculo_FP_2nd"/>
    <property type="match status" value="1"/>
</dbReference>
<evidence type="ECO:0000256" key="6">
    <source>
        <dbReference type="SAM" id="MobiDB-lite"/>
    </source>
</evidence>
<proteinExistence type="predicted"/>
<keyword evidence="1" id="KW-0479">Metal-binding</keyword>
<evidence type="ECO:0000256" key="4">
    <source>
        <dbReference type="PROSITE-ProRule" id="PRU00146"/>
    </source>
</evidence>
<evidence type="ECO:0000256" key="3">
    <source>
        <dbReference type="ARBA" id="ARBA00022833"/>
    </source>
</evidence>
<dbReference type="InterPro" id="IPR013083">
    <property type="entry name" value="Znf_RING/FYVE/PHD"/>
</dbReference>
<dbReference type="Gene3D" id="3.30.70.1820">
    <property type="entry name" value="L1 transposable element, RRM domain"/>
    <property type="match status" value="1"/>
</dbReference>
<feature type="coiled-coil region" evidence="5">
    <location>
        <begin position="121"/>
        <end position="190"/>
    </location>
</feature>
<dbReference type="InterPro" id="IPR004244">
    <property type="entry name" value="Transposase_22"/>
</dbReference>
<evidence type="ECO:0000313" key="8">
    <source>
        <dbReference type="Proteomes" id="UP001652582"/>
    </source>
</evidence>
<dbReference type="InterPro" id="IPR011011">
    <property type="entry name" value="Znf_FYVE_PHD"/>
</dbReference>
<keyword evidence="2 4" id="KW-0863">Zinc-finger</keyword>
<feature type="domain" description="PHD-type" evidence="7">
    <location>
        <begin position="1"/>
        <end position="54"/>
    </location>
</feature>
<dbReference type="PROSITE" id="PS01359">
    <property type="entry name" value="ZF_PHD_1"/>
    <property type="match status" value="1"/>
</dbReference>
<dbReference type="InterPro" id="IPR057251">
    <property type="entry name" value="FP_C"/>
</dbReference>
<name>A0ABM3LWP8_BICAN</name>
<dbReference type="InterPro" id="IPR019787">
    <property type="entry name" value="Znf_PHD-finger"/>
</dbReference>
<reference evidence="9" key="1">
    <citation type="submission" date="2025-08" db="UniProtKB">
        <authorList>
            <consortium name="RefSeq"/>
        </authorList>
    </citation>
    <scope>IDENTIFICATION</scope>
</reference>
<protein>
    <submittedName>
        <fullName evidence="9">Uncharacterized protein LOC128199177</fullName>
    </submittedName>
</protein>
<evidence type="ECO:0000256" key="1">
    <source>
        <dbReference type="ARBA" id="ARBA00022723"/>
    </source>
</evidence>
<feature type="compositionally biased region" description="Acidic residues" evidence="6">
    <location>
        <begin position="68"/>
        <end position="80"/>
    </location>
</feature>
<evidence type="ECO:0000256" key="5">
    <source>
        <dbReference type="SAM" id="Coils"/>
    </source>
</evidence>
<keyword evidence="3" id="KW-0862">Zinc</keyword>
<feature type="region of interest" description="Disordered" evidence="6">
    <location>
        <begin position="59"/>
        <end position="88"/>
    </location>
</feature>
<dbReference type="Gene3D" id="3.30.40.10">
    <property type="entry name" value="Zinc/RING finger domain, C3HC4 (zinc finger)"/>
    <property type="match status" value="1"/>
</dbReference>
<organism evidence="8 9">
    <name type="scientific">Bicyclus anynana</name>
    <name type="common">Squinting bush brown butterfly</name>
    <dbReference type="NCBI Taxonomy" id="110368"/>
    <lineage>
        <taxon>Eukaryota</taxon>
        <taxon>Metazoa</taxon>
        <taxon>Ecdysozoa</taxon>
        <taxon>Arthropoda</taxon>
        <taxon>Hexapoda</taxon>
        <taxon>Insecta</taxon>
        <taxon>Pterygota</taxon>
        <taxon>Neoptera</taxon>
        <taxon>Endopterygota</taxon>
        <taxon>Lepidoptera</taxon>
        <taxon>Glossata</taxon>
        <taxon>Ditrysia</taxon>
        <taxon>Papilionoidea</taxon>
        <taxon>Nymphalidae</taxon>
        <taxon>Satyrinae</taxon>
        <taxon>Satyrini</taxon>
        <taxon>Mycalesina</taxon>
        <taxon>Bicyclus</taxon>
    </lineage>
</organism>
<keyword evidence="8" id="KW-1185">Reference proteome</keyword>
<evidence type="ECO:0000256" key="2">
    <source>
        <dbReference type="ARBA" id="ARBA00022771"/>
    </source>
</evidence>
<sequence length="353" mass="39963">MKICEGCSKQIKDFALVCCKCKKCYHARCLNINTAQLNKIKRCSNWTCPACPTKAVRHDDTPVKGGVEPEEDTSGSDAESDDRASNPRSCGALTPTIMVTDSHPADTNSLFNTISLQMSVLQNKMTTLETIKNELANIKTDIADIKNNISTRIDEMENRVLEVETKLATLSDLQNELITLKEKVNCMLENNIKNDQWVRRSNIQINGIPHKKDENLIKVIANLAEKCGYSLDPKTDIDFVTRVAVKNDVDSSYPKPIIVKLLSRYKKDDLLSCLRRLKDLKASDVGFPGNQNRVYINDHLSSYNKMLLQKAKLMAKEKKYSYCWVRNCTVMVRQNDNSKIIHITSEESLKKIV</sequence>
<dbReference type="RefSeq" id="XP_052743482.1">
    <property type="nucleotide sequence ID" value="XM_052887522.1"/>
</dbReference>
<dbReference type="SUPFAM" id="SSF57903">
    <property type="entry name" value="FYVE/PHD zinc finger"/>
    <property type="match status" value="1"/>
</dbReference>
<accession>A0ABM3LWP8</accession>
<dbReference type="PROSITE" id="PS50016">
    <property type="entry name" value="ZF_PHD_2"/>
    <property type="match status" value="1"/>
</dbReference>
<dbReference type="Proteomes" id="UP001652582">
    <property type="component" value="Chromosome 19"/>
</dbReference>
<dbReference type="PANTHER" id="PTHR11505">
    <property type="entry name" value="L1 TRANSPOSABLE ELEMENT-RELATED"/>
    <property type="match status" value="1"/>
</dbReference>
<gene>
    <name evidence="9" type="primary">LOC128199177</name>
</gene>
<keyword evidence="5" id="KW-0175">Coiled coil</keyword>
<dbReference type="GeneID" id="128199177"/>
<dbReference type="CDD" id="cd15489">
    <property type="entry name" value="PHD_SF"/>
    <property type="match status" value="1"/>
</dbReference>
<dbReference type="InterPro" id="IPR019786">
    <property type="entry name" value="Zinc_finger_PHD-type_CS"/>
</dbReference>
<evidence type="ECO:0000259" key="7">
    <source>
        <dbReference type="PROSITE" id="PS50016"/>
    </source>
</evidence>
<evidence type="ECO:0000313" key="9">
    <source>
        <dbReference type="RefSeq" id="XP_052743482.1"/>
    </source>
</evidence>